<comment type="caution">
    <text evidence="3">The sequence shown here is derived from an EMBL/GenBank/DDBJ whole genome shotgun (WGS) entry which is preliminary data.</text>
</comment>
<feature type="domain" description="PPM-type phosphatase" evidence="2">
    <location>
        <begin position="8"/>
        <end position="250"/>
    </location>
</feature>
<dbReference type="PANTHER" id="PTHR47992">
    <property type="entry name" value="PROTEIN PHOSPHATASE"/>
    <property type="match status" value="1"/>
</dbReference>
<dbReference type="InterPro" id="IPR001932">
    <property type="entry name" value="PPM-type_phosphatase-like_dom"/>
</dbReference>
<dbReference type="EMBL" id="SIHI01000001">
    <property type="protein sequence ID" value="TWT58115.1"/>
    <property type="molecule type" value="Genomic_DNA"/>
</dbReference>
<dbReference type="CDD" id="cd00143">
    <property type="entry name" value="PP2Cc"/>
    <property type="match status" value="1"/>
</dbReference>
<keyword evidence="4" id="KW-1185">Reference proteome</keyword>
<sequence>MFWEQNVFIGTETDIGLRRKNNEDSHSTHLCLTEAEWRRHGHLFIVADGMGGHAVGELASRIAVDTIPHTFLKSNERDVRTTLREAVLCANSAIHARGTQNEDFLHMGTTCTALTLSRQGAIVAHVGDSRAYRIRRDRIDQLTFDHSLEWELERNHHKFSSAIDLAQHKNIITRSLGPEPTVQVDVEGPYPVLPNDTFLLCSDGLSNLVADEEMGAIARELPPENAAKLLIHLANIRGGPDNSTVIIARVGELPANVEPEFLPEEPDDQQSLGWAWLIGFWVVAMFLAGGLSLLAIQRTIAGVAVTACSSIALLALLVASFRQTRQKLQSEFRSHAGRPHRTAVALDSKPLFERLAEISHDLQRAAREDGWNVNWKLHDQAIQAAESAAESLRYAKAVRHVSRAIDSLMQEHPHTASSPKP</sequence>
<dbReference type="InterPro" id="IPR015655">
    <property type="entry name" value="PP2C"/>
</dbReference>
<dbReference type="Gene3D" id="3.60.40.10">
    <property type="entry name" value="PPM-type phosphatase domain"/>
    <property type="match status" value="1"/>
</dbReference>
<dbReference type="Proteomes" id="UP000317243">
    <property type="component" value="Unassembled WGS sequence"/>
</dbReference>
<dbReference type="GO" id="GO:0004722">
    <property type="term" value="F:protein serine/threonine phosphatase activity"/>
    <property type="evidence" value="ECO:0007669"/>
    <property type="project" value="InterPro"/>
</dbReference>
<dbReference type="AlphaFoldDB" id="A0A5C5X7M9"/>
<evidence type="ECO:0000259" key="2">
    <source>
        <dbReference type="PROSITE" id="PS51746"/>
    </source>
</evidence>
<evidence type="ECO:0000313" key="4">
    <source>
        <dbReference type="Proteomes" id="UP000317243"/>
    </source>
</evidence>
<keyword evidence="1" id="KW-0472">Membrane</keyword>
<dbReference type="SMART" id="SM00332">
    <property type="entry name" value="PP2Cc"/>
    <property type="match status" value="1"/>
</dbReference>
<dbReference type="SUPFAM" id="SSF81606">
    <property type="entry name" value="PP2C-like"/>
    <property type="match status" value="1"/>
</dbReference>
<evidence type="ECO:0000256" key="1">
    <source>
        <dbReference type="SAM" id="Phobius"/>
    </source>
</evidence>
<gene>
    <name evidence="3" type="ORF">KOR42_14860</name>
</gene>
<dbReference type="SMART" id="SM00331">
    <property type="entry name" value="PP2C_SIG"/>
    <property type="match status" value="1"/>
</dbReference>
<protein>
    <recommendedName>
        <fullName evidence="2">PPM-type phosphatase domain-containing protein</fullName>
    </recommendedName>
</protein>
<proteinExistence type="predicted"/>
<keyword evidence="1" id="KW-0812">Transmembrane</keyword>
<accession>A0A5C5X7M9</accession>
<keyword evidence="1" id="KW-1133">Transmembrane helix</keyword>
<dbReference type="InterPro" id="IPR036457">
    <property type="entry name" value="PPM-type-like_dom_sf"/>
</dbReference>
<feature type="transmembrane region" description="Helical" evidence="1">
    <location>
        <begin position="274"/>
        <end position="296"/>
    </location>
</feature>
<organism evidence="3 4">
    <name type="scientific">Thalassoglobus neptunius</name>
    <dbReference type="NCBI Taxonomy" id="1938619"/>
    <lineage>
        <taxon>Bacteria</taxon>
        <taxon>Pseudomonadati</taxon>
        <taxon>Planctomycetota</taxon>
        <taxon>Planctomycetia</taxon>
        <taxon>Planctomycetales</taxon>
        <taxon>Planctomycetaceae</taxon>
        <taxon>Thalassoglobus</taxon>
    </lineage>
</organism>
<dbReference type="PROSITE" id="PS51746">
    <property type="entry name" value="PPM_2"/>
    <property type="match status" value="1"/>
</dbReference>
<evidence type="ECO:0000313" key="3">
    <source>
        <dbReference type="EMBL" id="TWT58115.1"/>
    </source>
</evidence>
<feature type="transmembrane region" description="Helical" evidence="1">
    <location>
        <begin position="303"/>
        <end position="321"/>
    </location>
</feature>
<name>A0A5C5X7M9_9PLAN</name>
<dbReference type="Pfam" id="PF00481">
    <property type="entry name" value="PP2C"/>
    <property type="match status" value="1"/>
</dbReference>
<reference evidence="3 4" key="1">
    <citation type="submission" date="2019-02" db="EMBL/GenBank/DDBJ databases">
        <title>Deep-cultivation of Planctomycetes and their phenomic and genomic characterization uncovers novel biology.</title>
        <authorList>
            <person name="Wiegand S."/>
            <person name="Jogler M."/>
            <person name="Boedeker C."/>
            <person name="Pinto D."/>
            <person name="Vollmers J."/>
            <person name="Rivas-Marin E."/>
            <person name="Kohn T."/>
            <person name="Peeters S.H."/>
            <person name="Heuer A."/>
            <person name="Rast P."/>
            <person name="Oberbeckmann S."/>
            <person name="Bunk B."/>
            <person name="Jeske O."/>
            <person name="Meyerdierks A."/>
            <person name="Storesund J.E."/>
            <person name="Kallscheuer N."/>
            <person name="Luecker S."/>
            <person name="Lage O.M."/>
            <person name="Pohl T."/>
            <person name="Merkel B.J."/>
            <person name="Hornburger P."/>
            <person name="Mueller R.-W."/>
            <person name="Bruemmer F."/>
            <person name="Labrenz M."/>
            <person name="Spormann A.M."/>
            <person name="Op Den Camp H."/>
            <person name="Overmann J."/>
            <person name="Amann R."/>
            <person name="Jetten M.S.M."/>
            <person name="Mascher T."/>
            <person name="Medema M.H."/>
            <person name="Devos D.P."/>
            <person name="Kaster A.-K."/>
            <person name="Ovreas L."/>
            <person name="Rohde M."/>
            <person name="Galperin M.Y."/>
            <person name="Jogler C."/>
        </authorList>
    </citation>
    <scope>NUCLEOTIDE SEQUENCE [LARGE SCALE GENOMIC DNA]</scope>
    <source>
        <strain evidence="3 4">KOR42</strain>
    </source>
</reference>
<keyword evidence="3" id="KW-0378">Hydrolase</keyword>